<feature type="domain" description="Methyltransferase" evidence="1">
    <location>
        <begin position="70"/>
        <end position="161"/>
    </location>
</feature>
<dbReference type="SUPFAM" id="SSF53335">
    <property type="entry name" value="S-adenosyl-L-methionine-dependent methyltransferases"/>
    <property type="match status" value="1"/>
</dbReference>
<dbReference type="STRING" id="80966.ENSAPOP00000002421"/>
<proteinExistence type="predicted"/>
<dbReference type="Gene3D" id="3.40.50.150">
    <property type="entry name" value="Vaccinia Virus protein VP39"/>
    <property type="match status" value="1"/>
</dbReference>
<dbReference type="AlphaFoldDB" id="A0A3Q1EDV9"/>
<sequence>MSIMSNRTEGDARVNFQTCKSSDPKDRVQFYDTWAETYEEDHNLMDYQAPELAVSFLAENFCGNPEQARVLDVACGSGLVAKLMHEKDFRCFVGVDGSTGMLEQARKTKLYKDLRPAILGPEPLPAEPGEFDVVIIVGALRHGFVPVSIIRELWAAAKPGGFICMSRIDPRCESGDEYKVNMERELQQMEEEDLLKLVATREMNNYIKDPYRNYSAEEQDERFLHGTVYLYRKVQ</sequence>
<evidence type="ECO:0000259" key="1">
    <source>
        <dbReference type="Pfam" id="PF13649"/>
    </source>
</evidence>
<dbReference type="GeneTree" id="ENSGT00530000063975"/>
<name>A0A3Q1EDV9_9TELE</name>
<dbReference type="InterPro" id="IPR029063">
    <property type="entry name" value="SAM-dependent_MTases_sf"/>
</dbReference>
<dbReference type="InterPro" id="IPR041698">
    <property type="entry name" value="Methyltransf_25"/>
</dbReference>
<reference evidence="2" key="1">
    <citation type="submission" date="2025-08" db="UniProtKB">
        <authorList>
            <consortium name="Ensembl"/>
        </authorList>
    </citation>
    <scope>IDENTIFICATION</scope>
</reference>
<accession>A0A3Q1EDV9</accession>
<evidence type="ECO:0000313" key="3">
    <source>
        <dbReference type="Proteomes" id="UP000257200"/>
    </source>
</evidence>
<dbReference type="Proteomes" id="UP000257200">
    <property type="component" value="Unplaced"/>
</dbReference>
<dbReference type="Ensembl" id="ENSAPOT00000013473.1">
    <property type="protein sequence ID" value="ENSAPOP00000002421.1"/>
    <property type="gene ID" value="ENSAPOG00000003823.1"/>
</dbReference>
<dbReference type="PANTHER" id="PTHR43591:SF101">
    <property type="entry name" value="METHYLTRANSFERASE-LIKE PROTEIN 27"/>
    <property type="match status" value="1"/>
</dbReference>
<evidence type="ECO:0000313" key="2">
    <source>
        <dbReference type="Ensembl" id="ENSAPOP00000002421.1"/>
    </source>
</evidence>
<keyword evidence="3" id="KW-1185">Reference proteome</keyword>
<reference evidence="2" key="2">
    <citation type="submission" date="2025-09" db="UniProtKB">
        <authorList>
            <consortium name="Ensembl"/>
        </authorList>
    </citation>
    <scope>IDENTIFICATION</scope>
</reference>
<dbReference type="PANTHER" id="PTHR43591">
    <property type="entry name" value="METHYLTRANSFERASE"/>
    <property type="match status" value="1"/>
</dbReference>
<dbReference type="CDD" id="cd02440">
    <property type="entry name" value="AdoMet_MTases"/>
    <property type="match status" value="1"/>
</dbReference>
<dbReference type="InParanoid" id="A0A3Q1EDV9"/>
<protein>
    <submittedName>
        <fullName evidence="2">Methyltransferase like 27</fullName>
    </submittedName>
</protein>
<organism evidence="2 3">
    <name type="scientific">Acanthochromis polyacanthus</name>
    <name type="common">spiny chromis</name>
    <dbReference type="NCBI Taxonomy" id="80966"/>
    <lineage>
        <taxon>Eukaryota</taxon>
        <taxon>Metazoa</taxon>
        <taxon>Chordata</taxon>
        <taxon>Craniata</taxon>
        <taxon>Vertebrata</taxon>
        <taxon>Euteleostomi</taxon>
        <taxon>Actinopterygii</taxon>
        <taxon>Neopterygii</taxon>
        <taxon>Teleostei</taxon>
        <taxon>Neoteleostei</taxon>
        <taxon>Acanthomorphata</taxon>
        <taxon>Ovalentaria</taxon>
        <taxon>Pomacentridae</taxon>
        <taxon>Acanthochromis</taxon>
    </lineage>
</organism>
<dbReference type="Pfam" id="PF13649">
    <property type="entry name" value="Methyltransf_25"/>
    <property type="match status" value="1"/>
</dbReference>